<keyword evidence="3" id="KW-1185">Reference proteome</keyword>
<gene>
    <name evidence="2" type="ORF">TrST_g10446</name>
</gene>
<name>A0A9W7CBY6_9STRA</name>
<dbReference type="EMBL" id="BRXY01000583">
    <property type="protein sequence ID" value="GMI01874.1"/>
    <property type="molecule type" value="Genomic_DNA"/>
</dbReference>
<organism evidence="2 3">
    <name type="scientific">Triparma strigata</name>
    <dbReference type="NCBI Taxonomy" id="1606541"/>
    <lineage>
        <taxon>Eukaryota</taxon>
        <taxon>Sar</taxon>
        <taxon>Stramenopiles</taxon>
        <taxon>Ochrophyta</taxon>
        <taxon>Bolidophyceae</taxon>
        <taxon>Parmales</taxon>
        <taxon>Triparmaceae</taxon>
        <taxon>Triparma</taxon>
    </lineage>
</organism>
<dbReference type="Proteomes" id="UP001165085">
    <property type="component" value="Unassembled WGS sequence"/>
</dbReference>
<dbReference type="SUPFAM" id="SSF51197">
    <property type="entry name" value="Clavaminate synthase-like"/>
    <property type="match status" value="1"/>
</dbReference>
<proteinExistence type="predicted"/>
<dbReference type="InterPro" id="IPR050910">
    <property type="entry name" value="JMJD6_ArgDemeth/LysHydrox"/>
</dbReference>
<evidence type="ECO:0000259" key="1">
    <source>
        <dbReference type="PROSITE" id="PS51184"/>
    </source>
</evidence>
<dbReference type="PANTHER" id="PTHR12480">
    <property type="entry name" value="ARGININE DEMETHYLASE AND LYSYL-HYDROXYLASE JMJD"/>
    <property type="match status" value="1"/>
</dbReference>
<reference evidence="3" key="1">
    <citation type="journal article" date="2023" name="Commun. Biol.">
        <title>Genome analysis of Parmales, the sister group of diatoms, reveals the evolutionary specialization of diatoms from phago-mixotrophs to photoautotrophs.</title>
        <authorList>
            <person name="Ban H."/>
            <person name="Sato S."/>
            <person name="Yoshikawa S."/>
            <person name="Yamada K."/>
            <person name="Nakamura Y."/>
            <person name="Ichinomiya M."/>
            <person name="Sato N."/>
            <person name="Blanc-Mathieu R."/>
            <person name="Endo H."/>
            <person name="Kuwata A."/>
            <person name="Ogata H."/>
        </authorList>
    </citation>
    <scope>NUCLEOTIDE SEQUENCE [LARGE SCALE GENOMIC DNA]</scope>
    <source>
        <strain evidence="3">NIES 3701</strain>
    </source>
</reference>
<evidence type="ECO:0000313" key="3">
    <source>
        <dbReference type="Proteomes" id="UP001165085"/>
    </source>
</evidence>
<dbReference type="AlphaFoldDB" id="A0A9W7CBY6"/>
<dbReference type="OrthoDB" id="196376at2759"/>
<evidence type="ECO:0000313" key="2">
    <source>
        <dbReference type="EMBL" id="GMI01874.1"/>
    </source>
</evidence>
<accession>A0A9W7CBY6</accession>
<feature type="domain" description="JmjC" evidence="1">
    <location>
        <begin position="170"/>
        <end position="316"/>
    </location>
</feature>
<comment type="caution">
    <text evidence="2">The sequence shown here is derived from an EMBL/GenBank/DDBJ whole genome shotgun (WGS) entry which is preliminary data.</text>
</comment>
<protein>
    <recommendedName>
        <fullName evidence="1">JmjC domain-containing protein</fullName>
    </recommendedName>
</protein>
<dbReference type="PROSITE" id="PS51184">
    <property type="entry name" value="JMJC"/>
    <property type="match status" value="1"/>
</dbReference>
<dbReference type="Gene3D" id="2.60.120.650">
    <property type="entry name" value="Cupin"/>
    <property type="match status" value="1"/>
</dbReference>
<dbReference type="InterPro" id="IPR003347">
    <property type="entry name" value="JmjC_dom"/>
</dbReference>
<sequence length="336" mass="37572">MKKRVGNGWRNKRMLPGHQQVAILTLLVGVICVWVECSRLVTPYGNLLHEDSFILLGNSPKGVHPHYGAVKVVDKIEDVTLEVSKNHPFVLRNLVNRWQGFNDSVFNLDGFAGEFGDITTMTQENNYPTVQLSDRGKERSLQELNKIVRCPAATREPPSIYGAASLSLEQRNKLWGNLYLPPTLQDDVFIECLGRKLADEFLSSFFWTQIFVGVEGTGMEMHKDTIRTHVWTAQLEGEKQAVFCPPGSKKIEAFGETLSTDGSNSCLWAALQPGELLFWPSNWLHQTLNSIGPSVALSGMAVPDGELAKEFLNTIKGHPRMSKALRKKVYQCTSKT</sequence>